<sequence length="323" mass="33692">MRSTVVGALAACAVGLGAFALPLVTGGTGSGEGTGHGASSSAAKSASARQAAAGTCDPTASLRPSGGSEGSGPGVDRIKKRGKLVVGVDQNSYLWGYRDPGTGRIEGFDIDLVRAIANDILGSPDKVTYKTVPTDQRIPAIRNGTVDMVVRTMTITCERLDQVAFSTVYFEAGQQLLAPKDSAVTGFDDSLSGKRVCVAKGSTNEALLAKDSHGSKAVLVPNQLDCLVRVQLGEADAVLTDNALAAGQAAQDPSMHLVGKKLTDEPYGVAMKKGDDGLVRRVNKVLEDYRSGGGRSPWMRSFDKWLGHDLDKPSAPPSAKYKD</sequence>
<feature type="chain" id="PRO_5037530275" evidence="6">
    <location>
        <begin position="21"/>
        <end position="323"/>
    </location>
</feature>
<reference evidence="8" key="2">
    <citation type="submission" date="2020-09" db="EMBL/GenBank/DDBJ databases">
        <authorList>
            <person name="Sun Q."/>
            <person name="Zhou Y."/>
        </authorList>
    </citation>
    <scope>NUCLEOTIDE SEQUENCE</scope>
    <source>
        <strain evidence="8">CGMCC 4.7201</strain>
    </source>
</reference>
<keyword evidence="2" id="KW-0813">Transport</keyword>
<evidence type="ECO:0000313" key="9">
    <source>
        <dbReference type="Proteomes" id="UP000641932"/>
    </source>
</evidence>
<protein>
    <submittedName>
        <fullName evidence="8">Sugar-binding protein</fullName>
    </submittedName>
</protein>
<dbReference type="PANTHER" id="PTHR30085:SF6">
    <property type="entry name" value="ABC TRANSPORTER GLUTAMINE-BINDING PROTEIN GLNH"/>
    <property type="match status" value="1"/>
</dbReference>
<comment type="similarity">
    <text evidence="1 4">Belongs to the bacterial solute-binding protein 3 family.</text>
</comment>
<name>A0A917ZFE0_9ACTN</name>
<dbReference type="Pfam" id="PF00497">
    <property type="entry name" value="SBP_bac_3"/>
    <property type="match status" value="1"/>
</dbReference>
<evidence type="ECO:0000256" key="6">
    <source>
        <dbReference type="SAM" id="SignalP"/>
    </source>
</evidence>
<proteinExistence type="inferred from homology"/>
<dbReference type="SUPFAM" id="SSF53850">
    <property type="entry name" value="Periplasmic binding protein-like II"/>
    <property type="match status" value="1"/>
</dbReference>
<feature type="compositionally biased region" description="Low complexity" evidence="5">
    <location>
        <begin position="37"/>
        <end position="55"/>
    </location>
</feature>
<evidence type="ECO:0000256" key="1">
    <source>
        <dbReference type="ARBA" id="ARBA00010333"/>
    </source>
</evidence>
<gene>
    <name evidence="8" type="ORF">GCM10012280_04300</name>
</gene>
<dbReference type="EMBL" id="BMMS01000001">
    <property type="protein sequence ID" value="GGO81019.1"/>
    <property type="molecule type" value="Genomic_DNA"/>
</dbReference>
<feature type="signal peptide" evidence="6">
    <location>
        <begin position="1"/>
        <end position="20"/>
    </location>
</feature>
<dbReference type="RefSeq" id="WP_189129689.1">
    <property type="nucleotide sequence ID" value="NZ_BMMS01000001.1"/>
</dbReference>
<dbReference type="InterPro" id="IPR018313">
    <property type="entry name" value="SBP_3_CS"/>
</dbReference>
<dbReference type="CDD" id="cd13690">
    <property type="entry name" value="PBP2_GluB"/>
    <property type="match status" value="1"/>
</dbReference>
<evidence type="ECO:0000313" key="8">
    <source>
        <dbReference type="EMBL" id="GGO81019.1"/>
    </source>
</evidence>
<dbReference type="PROSITE" id="PS01039">
    <property type="entry name" value="SBP_BACTERIAL_3"/>
    <property type="match status" value="1"/>
</dbReference>
<dbReference type="InterPro" id="IPR051455">
    <property type="entry name" value="Bact_solute-bind_prot3"/>
</dbReference>
<keyword evidence="9" id="KW-1185">Reference proteome</keyword>
<dbReference type="SMART" id="SM00062">
    <property type="entry name" value="PBPb"/>
    <property type="match status" value="1"/>
</dbReference>
<evidence type="ECO:0000256" key="3">
    <source>
        <dbReference type="ARBA" id="ARBA00022729"/>
    </source>
</evidence>
<comment type="caution">
    <text evidence="8">The sequence shown here is derived from an EMBL/GenBank/DDBJ whole genome shotgun (WGS) entry which is preliminary data.</text>
</comment>
<dbReference type="AlphaFoldDB" id="A0A917ZFE0"/>
<organism evidence="8 9">
    <name type="scientific">Wenjunlia tyrosinilytica</name>
    <dbReference type="NCBI Taxonomy" id="1544741"/>
    <lineage>
        <taxon>Bacteria</taxon>
        <taxon>Bacillati</taxon>
        <taxon>Actinomycetota</taxon>
        <taxon>Actinomycetes</taxon>
        <taxon>Kitasatosporales</taxon>
        <taxon>Streptomycetaceae</taxon>
        <taxon>Wenjunlia</taxon>
    </lineage>
</organism>
<accession>A0A917ZFE0</accession>
<dbReference type="GO" id="GO:0030288">
    <property type="term" value="C:outer membrane-bounded periplasmic space"/>
    <property type="evidence" value="ECO:0007669"/>
    <property type="project" value="TreeGrafter"/>
</dbReference>
<evidence type="ECO:0000256" key="2">
    <source>
        <dbReference type="ARBA" id="ARBA00022448"/>
    </source>
</evidence>
<dbReference type="PANTHER" id="PTHR30085">
    <property type="entry name" value="AMINO ACID ABC TRANSPORTER PERMEASE"/>
    <property type="match status" value="1"/>
</dbReference>
<dbReference type="GO" id="GO:0005576">
    <property type="term" value="C:extracellular region"/>
    <property type="evidence" value="ECO:0007669"/>
    <property type="project" value="TreeGrafter"/>
</dbReference>
<feature type="domain" description="Solute-binding protein family 3/N-terminal" evidence="7">
    <location>
        <begin position="83"/>
        <end position="309"/>
    </location>
</feature>
<evidence type="ECO:0000256" key="4">
    <source>
        <dbReference type="RuleBase" id="RU003744"/>
    </source>
</evidence>
<keyword evidence="3 6" id="KW-0732">Signal</keyword>
<dbReference type="InterPro" id="IPR001638">
    <property type="entry name" value="Solute-binding_3/MltF_N"/>
</dbReference>
<dbReference type="GO" id="GO:0006865">
    <property type="term" value="P:amino acid transport"/>
    <property type="evidence" value="ECO:0007669"/>
    <property type="project" value="TreeGrafter"/>
</dbReference>
<reference evidence="8" key="1">
    <citation type="journal article" date="2014" name="Int. J. Syst. Evol. Microbiol.">
        <title>Complete genome sequence of Corynebacterium casei LMG S-19264T (=DSM 44701T), isolated from a smear-ripened cheese.</title>
        <authorList>
            <consortium name="US DOE Joint Genome Institute (JGI-PGF)"/>
            <person name="Walter F."/>
            <person name="Albersmeier A."/>
            <person name="Kalinowski J."/>
            <person name="Ruckert C."/>
        </authorList>
    </citation>
    <scope>NUCLEOTIDE SEQUENCE</scope>
    <source>
        <strain evidence="8">CGMCC 4.7201</strain>
    </source>
</reference>
<dbReference type="Proteomes" id="UP000641932">
    <property type="component" value="Unassembled WGS sequence"/>
</dbReference>
<dbReference type="Gene3D" id="3.40.190.10">
    <property type="entry name" value="Periplasmic binding protein-like II"/>
    <property type="match status" value="2"/>
</dbReference>
<evidence type="ECO:0000259" key="7">
    <source>
        <dbReference type="SMART" id="SM00062"/>
    </source>
</evidence>
<evidence type="ECO:0000256" key="5">
    <source>
        <dbReference type="SAM" id="MobiDB-lite"/>
    </source>
</evidence>
<feature type="region of interest" description="Disordered" evidence="5">
    <location>
        <begin position="30"/>
        <end position="76"/>
    </location>
</feature>